<dbReference type="AlphaFoldDB" id="A0A1I0XXP7"/>
<organism evidence="1 2">
    <name type="scientific">Amycolatopsis marina</name>
    <dbReference type="NCBI Taxonomy" id="490629"/>
    <lineage>
        <taxon>Bacteria</taxon>
        <taxon>Bacillati</taxon>
        <taxon>Actinomycetota</taxon>
        <taxon>Actinomycetes</taxon>
        <taxon>Pseudonocardiales</taxon>
        <taxon>Pseudonocardiaceae</taxon>
        <taxon>Amycolatopsis</taxon>
    </lineage>
</organism>
<sequence>MHEGANSAAGSAALPTFDGKIVSHIRVQNGQRALISGGQIELESGQIMKLRRATAVALMAASVTIAPAALGGGAQALAACPEVGNVYYSISNGAKSWLKTNLRSDYLRGPGTITYNKTTTSSVNASVSGTTSAEAGVVFAKASVSLSVTVGGSYSKSDSWSYAAHVASGQTKRLQQYKESRSFTAKKTRIVAPCTTRTDWTRKFNAPVKSATYKWQLTS</sequence>
<keyword evidence="2" id="KW-1185">Reference proteome</keyword>
<reference evidence="2" key="1">
    <citation type="submission" date="2016-10" db="EMBL/GenBank/DDBJ databases">
        <authorList>
            <person name="Varghese N."/>
            <person name="Submissions S."/>
        </authorList>
    </citation>
    <scope>NUCLEOTIDE SEQUENCE [LARGE SCALE GENOMIC DNA]</scope>
    <source>
        <strain evidence="2">CGMCC 4.3568</strain>
    </source>
</reference>
<gene>
    <name evidence="1" type="ORF">SAMN05216266_10493</name>
</gene>
<protein>
    <submittedName>
        <fullName evidence="1">Uncharacterized protein</fullName>
    </submittedName>
</protein>
<evidence type="ECO:0000313" key="2">
    <source>
        <dbReference type="Proteomes" id="UP000243799"/>
    </source>
</evidence>
<name>A0A1I0XXP7_9PSEU</name>
<accession>A0A1I0XXP7</accession>
<dbReference type="EMBL" id="FOKG01000004">
    <property type="protein sequence ID" value="SFB05704.1"/>
    <property type="molecule type" value="Genomic_DNA"/>
</dbReference>
<proteinExistence type="predicted"/>
<dbReference type="STRING" id="490629.SAMN05216266_10493"/>
<dbReference type="Proteomes" id="UP000243799">
    <property type="component" value="Unassembled WGS sequence"/>
</dbReference>
<evidence type="ECO:0000313" key="1">
    <source>
        <dbReference type="EMBL" id="SFB05704.1"/>
    </source>
</evidence>